<keyword evidence="2" id="KW-1185">Reference proteome</keyword>
<name>A0ACC1LRB4_9FUNG</name>
<reference evidence="1" key="1">
    <citation type="submission" date="2022-07" db="EMBL/GenBank/DDBJ databases">
        <title>Phylogenomic reconstructions and comparative analyses of Kickxellomycotina fungi.</title>
        <authorList>
            <person name="Reynolds N.K."/>
            <person name="Stajich J.E."/>
            <person name="Barry K."/>
            <person name="Grigoriev I.V."/>
            <person name="Crous P."/>
            <person name="Smith M.E."/>
        </authorList>
    </citation>
    <scope>NUCLEOTIDE SEQUENCE</scope>
    <source>
        <strain evidence="1">CBS 102833</strain>
    </source>
</reference>
<sequence length="142" mass="15440">MAIRNPVTALDEASLLDSTLVGSTDVYIVAFSVMNRRSLEIAKVIRDKILDQAGIDSVGIVLAGNKSDLKEGRQVTVKEVQALALEFGCPYVETSAREGINIEELFATSVCVANKSRGGGVEDTKGDENKPGMLQWISKWFY</sequence>
<gene>
    <name evidence="1" type="primary">RHB1_2</name>
    <name evidence="1" type="ORF">H4S07_000590</name>
</gene>
<dbReference type="Proteomes" id="UP001140096">
    <property type="component" value="Unassembled WGS sequence"/>
</dbReference>
<dbReference type="EMBL" id="JANBUP010000044">
    <property type="protein sequence ID" value="KAJ2813561.1"/>
    <property type="molecule type" value="Genomic_DNA"/>
</dbReference>
<protein>
    <submittedName>
        <fullName evidence="1">GTP-binding protein</fullName>
    </submittedName>
</protein>
<organism evidence="1 2">
    <name type="scientific">Coemansia furcata</name>
    <dbReference type="NCBI Taxonomy" id="417177"/>
    <lineage>
        <taxon>Eukaryota</taxon>
        <taxon>Fungi</taxon>
        <taxon>Fungi incertae sedis</taxon>
        <taxon>Zoopagomycota</taxon>
        <taxon>Kickxellomycotina</taxon>
        <taxon>Kickxellomycetes</taxon>
        <taxon>Kickxellales</taxon>
        <taxon>Kickxellaceae</taxon>
        <taxon>Coemansia</taxon>
    </lineage>
</organism>
<accession>A0ACC1LRB4</accession>
<evidence type="ECO:0000313" key="2">
    <source>
        <dbReference type="Proteomes" id="UP001140096"/>
    </source>
</evidence>
<proteinExistence type="predicted"/>
<comment type="caution">
    <text evidence="1">The sequence shown here is derived from an EMBL/GenBank/DDBJ whole genome shotgun (WGS) entry which is preliminary data.</text>
</comment>
<evidence type="ECO:0000313" key="1">
    <source>
        <dbReference type="EMBL" id="KAJ2813561.1"/>
    </source>
</evidence>